<dbReference type="InterPro" id="IPR007865">
    <property type="entry name" value="Aminopep_P_N"/>
</dbReference>
<keyword evidence="6" id="KW-0224">Dipeptidase</keyword>
<organism evidence="17">
    <name type="scientific">Cladocopium goreaui</name>
    <dbReference type="NCBI Taxonomy" id="2562237"/>
    <lineage>
        <taxon>Eukaryota</taxon>
        <taxon>Sar</taxon>
        <taxon>Alveolata</taxon>
        <taxon>Dinophyceae</taxon>
        <taxon>Suessiales</taxon>
        <taxon>Symbiodiniaceae</taxon>
        <taxon>Cladocopium</taxon>
    </lineage>
</organism>
<keyword evidence="4" id="KW-0479">Metal-binding</keyword>
<evidence type="ECO:0000256" key="7">
    <source>
        <dbReference type="ARBA" id="ARBA00023049"/>
    </source>
</evidence>
<evidence type="ECO:0000256" key="5">
    <source>
        <dbReference type="ARBA" id="ARBA00022801"/>
    </source>
</evidence>
<evidence type="ECO:0000313" key="19">
    <source>
        <dbReference type="Proteomes" id="UP001152797"/>
    </source>
</evidence>
<reference evidence="17" key="1">
    <citation type="submission" date="2022-10" db="EMBL/GenBank/DDBJ databases">
        <authorList>
            <person name="Chen Y."/>
            <person name="Dougan E. K."/>
            <person name="Chan C."/>
            <person name="Rhodes N."/>
            <person name="Thang M."/>
        </authorList>
    </citation>
    <scope>NUCLEOTIDE SEQUENCE</scope>
</reference>
<dbReference type="GO" id="GO:0070006">
    <property type="term" value="F:metalloaminopeptidase activity"/>
    <property type="evidence" value="ECO:0007669"/>
    <property type="project" value="InterPro"/>
</dbReference>
<dbReference type="PANTHER" id="PTHR48480">
    <property type="match status" value="1"/>
</dbReference>
<keyword evidence="8" id="KW-0464">Manganese</keyword>
<evidence type="ECO:0000256" key="2">
    <source>
        <dbReference type="ARBA" id="ARBA00011738"/>
    </source>
</evidence>
<dbReference type="EC" id="3.4.13.9" evidence="10"/>
<evidence type="ECO:0000313" key="17">
    <source>
        <dbReference type="EMBL" id="CAI4009168.1"/>
    </source>
</evidence>
<name>A0A9P1DIB4_9DINO</name>
<comment type="cofactor">
    <cofactor evidence="1">
        <name>Mn(2+)</name>
        <dbReference type="ChEBI" id="CHEBI:29035"/>
    </cofactor>
</comment>
<comment type="catalytic activity">
    <reaction evidence="15">
        <text>Xaa-L-Pro dipeptide + H2O = an L-alpha-amino acid + L-proline</text>
        <dbReference type="Rhea" id="RHEA:76407"/>
        <dbReference type="ChEBI" id="CHEBI:15377"/>
        <dbReference type="ChEBI" id="CHEBI:59869"/>
        <dbReference type="ChEBI" id="CHEBI:60039"/>
        <dbReference type="ChEBI" id="CHEBI:195196"/>
        <dbReference type="EC" id="3.4.13.9"/>
    </reaction>
</comment>
<keyword evidence="19" id="KW-1185">Reference proteome</keyword>
<evidence type="ECO:0000256" key="13">
    <source>
        <dbReference type="ARBA" id="ARBA00044284"/>
    </source>
</evidence>
<dbReference type="GO" id="GO:0006508">
    <property type="term" value="P:proteolysis"/>
    <property type="evidence" value="ECO:0007669"/>
    <property type="project" value="UniProtKB-KW"/>
</dbReference>
<evidence type="ECO:0000256" key="9">
    <source>
        <dbReference type="ARBA" id="ARBA00043990"/>
    </source>
</evidence>
<keyword evidence="3" id="KW-0645">Protease</keyword>
<evidence type="ECO:0000313" key="18">
    <source>
        <dbReference type="EMBL" id="CAL1162543.1"/>
    </source>
</evidence>
<dbReference type="EMBL" id="CAMXCT010004458">
    <property type="protein sequence ID" value="CAI4009168.1"/>
    <property type="molecule type" value="Genomic_DNA"/>
</dbReference>
<dbReference type="Gene3D" id="3.90.230.10">
    <property type="entry name" value="Creatinase/methionine aminopeptidase superfamily"/>
    <property type="match status" value="1"/>
</dbReference>
<dbReference type="GO" id="GO:0102009">
    <property type="term" value="F:proline dipeptidase activity"/>
    <property type="evidence" value="ECO:0007669"/>
    <property type="project" value="UniProtKB-EC"/>
</dbReference>
<evidence type="ECO:0000256" key="15">
    <source>
        <dbReference type="ARBA" id="ARBA00048994"/>
    </source>
</evidence>
<dbReference type="FunFam" id="3.90.230.10:FF:000002">
    <property type="entry name" value="Xaa-Pro aminopeptidase 3"/>
    <property type="match status" value="1"/>
</dbReference>
<dbReference type="Gene3D" id="3.40.350.10">
    <property type="entry name" value="Creatinase/prolidase N-terminal domain"/>
    <property type="match status" value="1"/>
</dbReference>
<dbReference type="SUPFAM" id="SSF55920">
    <property type="entry name" value="Creatinase/aminopeptidase"/>
    <property type="match status" value="1"/>
</dbReference>
<keyword evidence="5" id="KW-0378">Hydrolase</keyword>
<evidence type="ECO:0000256" key="4">
    <source>
        <dbReference type="ARBA" id="ARBA00022723"/>
    </source>
</evidence>
<keyword evidence="7" id="KW-0482">Metalloprotease</keyword>
<sequence length="453" mass="50993">MRHDTDHEDIFRQESTFHYLFGVREPGYLGCIDVESGKATIFAPRLPQEYELWMGKILDADDIQEHYGVEEVVYVDEIASWFEGRAPSAVYVQRGKNSDSGTEVQPASFEGLDQYQVNEEALHTVVYETRARKNDEEIRLLRYVNRISSDAHIAMMRGARPGLMEYQLESTFAYGCHYNGGARLLSYTPIAGSGPNSAVLHYGHAGAPNDRKLEDGDIVLCDMGCELYCYASDITNSFPANGQFSADQKLIFETVAAMQTAVLSAMKPKVAWADMHELAYRVMCERLEAAGLLVGDVDEMMKVNVGGVLMPHGLGHFMGIDTHDVGGYPKESQRDGRDGFKALRLQRLLEPGFVLTVEPGVYFMDYALKKAKEDPELRRFFNWQRLQDFEGFGGIRLEDNVLVTEDGIENFTVAPRTVDEVEAVMRGEIADSVALIAWRDERQEQGQLEEEYA</sequence>
<dbReference type="InterPro" id="IPR052433">
    <property type="entry name" value="X-Pro_dipept-like"/>
</dbReference>
<reference evidence="18" key="2">
    <citation type="submission" date="2024-04" db="EMBL/GenBank/DDBJ databases">
        <authorList>
            <person name="Chen Y."/>
            <person name="Shah S."/>
            <person name="Dougan E. K."/>
            <person name="Thang M."/>
            <person name="Chan C."/>
        </authorList>
    </citation>
    <scope>NUCLEOTIDE SEQUENCE [LARGE SCALE GENOMIC DNA]</scope>
</reference>
<dbReference type="SUPFAM" id="SSF53092">
    <property type="entry name" value="Creatinase/prolidase N-terminal domain"/>
    <property type="match status" value="1"/>
</dbReference>
<dbReference type="CDD" id="cd01087">
    <property type="entry name" value="Prolidase"/>
    <property type="match status" value="1"/>
</dbReference>
<dbReference type="InterPro" id="IPR029149">
    <property type="entry name" value="Creatin/AminoP/Spt16_N"/>
</dbReference>
<dbReference type="OrthoDB" id="10261878at2759"/>
<gene>
    <name evidence="17" type="ORF">C1SCF055_LOCUS34541</name>
</gene>
<proteinExistence type="inferred from homology"/>
<evidence type="ECO:0000256" key="1">
    <source>
        <dbReference type="ARBA" id="ARBA00001936"/>
    </source>
</evidence>
<dbReference type="Pfam" id="PF05195">
    <property type="entry name" value="AMP_N"/>
    <property type="match status" value="1"/>
</dbReference>
<dbReference type="EMBL" id="CAMXCT030004458">
    <property type="protein sequence ID" value="CAL4796480.1"/>
    <property type="molecule type" value="Genomic_DNA"/>
</dbReference>
<dbReference type="SMART" id="SM01011">
    <property type="entry name" value="AMP_N"/>
    <property type="match status" value="1"/>
</dbReference>
<evidence type="ECO:0000259" key="16">
    <source>
        <dbReference type="SMART" id="SM01011"/>
    </source>
</evidence>
<evidence type="ECO:0000256" key="14">
    <source>
        <dbReference type="ARBA" id="ARBA00044351"/>
    </source>
</evidence>
<evidence type="ECO:0000256" key="6">
    <source>
        <dbReference type="ARBA" id="ARBA00022997"/>
    </source>
</evidence>
<protein>
    <recommendedName>
        <fullName evidence="11">Xaa-Pro dipeptidase</fullName>
        <ecNumber evidence="10">3.4.13.9</ecNumber>
    </recommendedName>
    <alternativeName>
        <fullName evidence="14">Imidodipeptidase</fullName>
    </alternativeName>
    <alternativeName>
        <fullName evidence="12">Peptidase D</fullName>
    </alternativeName>
    <alternativeName>
        <fullName evidence="13">Proline dipeptidase</fullName>
    </alternativeName>
</protein>
<evidence type="ECO:0000256" key="10">
    <source>
        <dbReference type="ARBA" id="ARBA00044051"/>
    </source>
</evidence>
<evidence type="ECO:0000256" key="12">
    <source>
        <dbReference type="ARBA" id="ARBA00044252"/>
    </source>
</evidence>
<dbReference type="PANTHER" id="PTHR48480:SF2">
    <property type="entry name" value="PEPTIDASE D"/>
    <property type="match status" value="1"/>
</dbReference>
<dbReference type="GO" id="GO:0030145">
    <property type="term" value="F:manganese ion binding"/>
    <property type="evidence" value="ECO:0007669"/>
    <property type="project" value="InterPro"/>
</dbReference>
<evidence type="ECO:0000256" key="8">
    <source>
        <dbReference type="ARBA" id="ARBA00023211"/>
    </source>
</evidence>
<comment type="caution">
    <text evidence="17">The sequence shown here is derived from an EMBL/GenBank/DDBJ whole genome shotgun (WGS) entry which is preliminary data.</text>
</comment>
<evidence type="ECO:0000256" key="3">
    <source>
        <dbReference type="ARBA" id="ARBA00022670"/>
    </source>
</evidence>
<feature type="domain" description="Aminopeptidase P N-terminal" evidence="16">
    <location>
        <begin position="1"/>
        <end position="101"/>
    </location>
</feature>
<comment type="subunit">
    <text evidence="2">Homodimer.</text>
</comment>
<dbReference type="InterPro" id="IPR000994">
    <property type="entry name" value="Pept_M24"/>
</dbReference>
<dbReference type="Pfam" id="PF00557">
    <property type="entry name" value="Peptidase_M24"/>
    <property type="match status" value="1"/>
</dbReference>
<dbReference type="InterPro" id="IPR036005">
    <property type="entry name" value="Creatinase/aminopeptidase-like"/>
</dbReference>
<dbReference type="EMBL" id="CAMXCT020004458">
    <property type="protein sequence ID" value="CAL1162543.1"/>
    <property type="molecule type" value="Genomic_DNA"/>
</dbReference>
<dbReference type="Proteomes" id="UP001152797">
    <property type="component" value="Unassembled WGS sequence"/>
</dbReference>
<dbReference type="AlphaFoldDB" id="A0A9P1DIB4"/>
<evidence type="ECO:0000256" key="11">
    <source>
        <dbReference type="ARBA" id="ARBA00044141"/>
    </source>
</evidence>
<accession>A0A9P1DIB4</accession>
<comment type="similarity">
    <text evidence="9">Belongs to the peptidase M24B family. Eukaryotic-type prolidase subfamily.</text>
</comment>